<protein>
    <recommendedName>
        <fullName evidence="6">Leucine-rich repeat and fibronectin type-III domain-containing protein 5</fullName>
    </recommendedName>
</protein>
<dbReference type="InterPro" id="IPR050467">
    <property type="entry name" value="LRFN"/>
</dbReference>
<keyword evidence="1" id="KW-0732">Signal</keyword>
<dbReference type="SUPFAM" id="SSF49265">
    <property type="entry name" value="Fibronectin type III"/>
    <property type="match status" value="1"/>
</dbReference>
<organism evidence="4 5">
    <name type="scientific">Zosterops lateralis melanops</name>
    <dbReference type="NCBI Taxonomy" id="1220523"/>
    <lineage>
        <taxon>Eukaryota</taxon>
        <taxon>Metazoa</taxon>
        <taxon>Chordata</taxon>
        <taxon>Craniata</taxon>
        <taxon>Vertebrata</taxon>
        <taxon>Euteleostomi</taxon>
        <taxon>Archelosauria</taxon>
        <taxon>Archosauria</taxon>
        <taxon>Dinosauria</taxon>
        <taxon>Saurischia</taxon>
        <taxon>Theropoda</taxon>
        <taxon>Coelurosauria</taxon>
        <taxon>Aves</taxon>
        <taxon>Neognathae</taxon>
        <taxon>Neoaves</taxon>
        <taxon>Telluraves</taxon>
        <taxon>Australaves</taxon>
        <taxon>Passeriformes</taxon>
        <taxon>Sylvioidea</taxon>
        <taxon>Zosteropidae</taxon>
        <taxon>Zosterops</taxon>
    </lineage>
</organism>
<evidence type="ECO:0000256" key="3">
    <source>
        <dbReference type="SAM" id="Phobius"/>
    </source>
</evidence>
<keyword evidence="3" id="KW-0812">Transmembrane</keyword>
<dbReference type="PANTHER" id="PTHR45842">
    <property type="entry name" value="SYNAPTIC ADHESION-LIKE MOLECULE SALM"/>
    <property type="match status" value="1"/>
</dbReference>
<dbReference type="AlphaFoldDB" id="A0A8D2QQU0"/>
<evidence type="ECO:0008006" key="6">
    <source>
        <dbReference type="Google" id="ProtNLM"/>
    </source>
</evidence>
<sequence>MFQIQYNGTYDDSLVYRMIPPTSKTFLVNNLAAGTMYDLCVLAIYDDGITSLTATRVVGCTQFTTEQDYVRCHFMQSQFLGGTMIIIIGGIIVASVLVFIIILMIRYKVCNNNGQQKATKVSNVYSQTNGAQVPPATVSRSRPTPAPARTRPPLPPLCLPPGLPARPCRR</sequence>
<evidence type="ECO:0000313" key="5">
    <source>
        <dbReference type="Proteomes" id="UP000694401"/>
    </source>
</evidence>
<feature type="transmembrane region" description="Helical" evidence="3">
    <location>
        <begin position="79"/>
        <end position="105"/>
    </location>
</feature>
<dbReference type="Proteomes" id="UP000694401">
    <property type="component" value="Unassembled WGS sequence"/>
</dbReference>
<name>A0A8D2QQU0_ZOSLA</name>
<dbReference type="GO" id="GO:0098982">
    <property type="term" value="C:GABA-ergic synapse"/>
    <property type="evidence" value="ECO:0007669"/>
    <property type="project" value="TreeGrafter"/>
</dbReference>
<feature type="compositionally biased region" description="Pro residues" evidence="2">
    <location>
        <begin position="144"/>
        <end position="164"/>
    </location>
</feature>
<keyword evidence="3" id="KW-1133">Transmembrane helix</keyword>
<dbReference type="GO" id="GO:0009986">
    <property type="term" value="C:cell surface"/>
    <property type="evidence" value="ECO:0007669"/>
    <property type="project" value="TreeGrafter"/>
</dbReference>
<keyword evidence="3" id="KW-0472">Membrane</keyword>
<evidence type="ECO:0000313" key="4">
    <source>
        <dbReference type="Ensembl" id="ENSZLMP00000010127.1"/>
    </source>
</evidence>
<reference evidence="4" key="1">
    <citation type="submission" date="2025-08" db="UniProtKB">
        <authorList>
            <consortium name="Ensembl"/>
        </authorList>
    </citation>
    <scope>IDENTIFICATION</scope>
</reference>
<dbReference type="Ensembl" id="ENSZLMT00000010403.1">
    <property type="protein sequence ID" value="ENSZLMP00000010127.1"/>
    <property type="gene ID" value="ENSZLMG00000007067.1"/>
</dbReference>
<feature type="region of interest" description="Disordered" evidence="2">
    <location>
        <begin position="129"/>
        <end position="170"/>
    </location>
</feature>
<keyword evidence="5" id="KW-1185">Reference proteome</keyword>
<dbReference type="GO" id="GO:0098839">
    <property type="term" value="C:postsynaptic density membrane"/>
    <property type="evidence" value="ECO:0007669"/>
    <property type="project" value="TreeGrafter"/>
</dbReference>
<dbReference type="InterPro" id="IPR036116">
    <property type="entry name" value="FN3_sf"/>
</dbReference>
<dbReference type="GO" id="GO:0098978">
    <property type="term" value="C:glutamatergic synapse"/>
    <property type="evidence" value="ECO:0007669"/>
    <property type="project" value="TreeGrafter"/>
</dbReference>
<evidence type="ECO:0000256" key="1">
    <source>
        <dbReference type="ARBA" id="ARBA00022729"/>
    </source>
</evidence>
<accession>A0A8D2QQU0</accession>
<dbReference type="PANTHER" id="PTHR45842:SF10">
    <property type="entry name" value="LEUCINE-RICH REPEAT AND FIBRONECTIN TYPE-III DOMAIN-CONTAINING PROTEIN 5"/>
    <property type="match status" value="1"/>
</dbReference>
<dbReference type="GO" id="GO:0099560">
    <property type="term" value="P:synaptic membrane adhesion"/>
    <property type="evidence" value="ECO:0007669"/>
    <property type="project" value="TreeGrafter"/>
</dbReference>
<dbReference type="GO" id="GO:1905606">
    <property type="term" value="P:regulation of presynapse assembly"/>
    <property type="evidence" value="ECO:0007669"/>
    <property type="project" value="TreeGrafter"/>
</dbReference>
<reference evidence="4" key="2">
    <citation type="submission" date="2025-09" db="UniProtKB">
        <authorList>
            <consortium name="Ensembl"/>
        </authorList>
    </citation>
    <scope>IDENTIFICATION</scope>
</reference>
<proteinExistence type="predicted"/>
<evidence type="ECO:0000256" key="2">
    <source>
        <dbReference type="SAM" id="MobiDB-lite"/>
    </source>
</evidence>